<dbReference type="SMART" id="SM00347">
    <property type="entry name" value="HTH_MARR"/>
    <property type="match status" value="1"/>
</dbReference>
<organism evidence="5 6">
    <name type="scientific">Sphingomonas abietis</name>
    <dbReference type="NCBI Taxonomy" id="3012344"/>
    <lineage>
        <taxon>Bacteria</taxon>
        <taxon>Pseudomonadati</taxon>
        <taxon>Pseudomonadota</taxon>
        <taxon>Alphaproteobacteria</taxon>
        <taxon>Sphingomonadales</taxon>
        <taxon>Sphingomonadaceae</taxon>
        <taxon>Sphingomonas</taxon>
    </lineage>
</organism>
<dbReference type="InterPro" id="IPR036390">
    <property type="entry name" value="WH_DNA-bd_sf"/>
</dbReference>
<gene>
    <name evidence="5" type="ORF">PBT88_02215</name>
</gene>
<dbReference type="PROSITE" id="PS01117">
    <property type="entry name" value="HTH_MARR_1"/>
    <property type="match status" value="1"/>
</dbReference>
<dbReference type="SUPFAM" id="SSF46785">
    <property type="entry name" value="Winged helix' DNA-binding domain"/>
    <property type="match status" value="1"/>
</dbReference>
<evidence type="ECO:0000259" key="4">
    <source>
        <dbReference type="PROSITE" id="PS50995"/>
    </source>
</evidence>
<keyword evidence="3" id="KW-0804">Transcription</keyword>
<dbReference type="InterPro" id="IPR036388">
    <property type="entry name" value="WH-like_DNA-bd_sf"/>
</dbReference>
<dbReference type="Proteomes" id="UP001210865">
    <property type="component" value="Chromosome"/>
</dbReference>
<dbReference type="GO" id="GO:0003677">
    <property type="term" value="F:DNA binding"/>
    <property type="evidence" value="ECO:0007669"/>
    <property type="project" value="UniProtKB-KW"/>
</dbReference>
<dbReference type="PRINTS" id="PR00598">
    <property type="entry name" value="HTHMARR"/>
</dbReference>
<name>A0ABY7NQS9_9SPHN</name>
<evidence type="ECO:0000256" key="2">
    <source>
        <dbReference type="ARBA" id="ARBA00023125"/>
    </source>
</evidence>
<proteinExistence type="predicted"/>
<dbReference type="Pfam" id="PF12802">
    <property type="entry name" value="MarR_2"/>
    <property type="match status" value="1"/>
</dbReference>
<keyword evidence="6" id="KW-1185">Reference proteome</keyword>
<dbReference type="InterPro" id="IPR023187">
    <property type="entry name" value="Tscrpt_reg_MarR-type_CS"/>
</dbReference>
<reference evidence="5 6" key="1">
    <citation type="submission" date="2022-12" db="EMBL/GenBank/DDBJ databases">
        <title>Sphingomonas abieness sp. nov., an endophytic bacterium isolated from Abies koreana.</title>
        <authorList>
            <person name="Jiang L."/>
            <person name="Lee J."/>
        </authorList>
    </citation>
    <scope>NUCLEOTIDE SEQUENCE [LARGE SCALE GENOMIC DNA]</scope>
    <source>
        <strain evidence="6">PAMB 00755</strain>
    </source>
</reference>
<keyword evidence="1" id="KW-0805">Transcription regulation</keyword>
<accession>A0ABY7NQS9</accession>
<evidence type="ECO:0000256" key="1">
    <source>
        <dbReference type="ARBA" id="ARBA00023015"/>
    </source>
</evidence>
<dbReference type="Gene3D" id="1.10.10.10">
    <property type="entry name" value="Winged helix-like DNA-binding domain superfamily/Winged helix DNA-binding domain"/>
    <property type="match status" value="1"/>
</dbReference>
<evidence type="ECO:0000313" key="6">
    <source>
        <dbReference type="Proteomes" id="UP001210865"/>
    </source>
</evidence>
<dbReference type="InterPro" id="IPR000835">
    <property type="entry name" value="HTH_MarR-typ"/>
</dbReference>
<dbReference type="RefSeq" id="WP_270077615.1">
    <property type="nucleotide sequence ID" value="NZ_CP115174.1"/>
</dbReference>
<dbReference type="PANTHER" id="PTHR42756:SF1">
    <property type="entry name" value="TRANSCRIPTIONAL REPRESSOR OF EMRAB OPERON"/>
    <property type="match status" value="1"/>
</dbReference>
<dbReference type="PROSITE" id="PS50995">
    <property type="entry name" value="HTH_MARR_2"/>
    <property type="match status" value="1"/>
</dbReference>
<feature type="domain" description="HTH marR-type" evidence="4">
    <location>
        <begin position="9"/>
        <end position="142"/>
    </location>
</feature>
<dbReference type="EMBL" id="CP115174">
    <property type="protein sequence ID" value="WBO22978.1"/>
    <property type="molecule type" value="Genomic_DNA"/>
</dbReference>
<evidence type="ECO:0000256" key="3">
    <source>
        <dbReference type="ARBA" id="ARBA00023163"/>
    </source>
</evidence>
<sequence length="152" mass="16921">MDRDRYQAEASFGRRLLPLSRRWHAAADRALLDVGLSNSAGWALLHVGRLGDDVRQSDLVAELDMQGASVVRVLDQLEMAGLLARKADPADRRANRLRLTDAGRAMVGRIEVALATLRRELTEGVPDSALEIADAVLERIDQRMAVLRERDR</sequence>
<keyword evidence="2 5" id="KW-0238">DNA-binding</keyword>
<evidence type="ECO:0000313" key="5">
    <source>
        <dbReference type="EMBL" id="WBO22978.1"/>
    </source>
</evidence>
<dbReference type="PANTHER" id="PTHR42756">
    <property type="entry name" value="TRANSCRIPTIONAL REGULATOR, MARR"/>
    <property type="match status" value="1"/>
</dbReference>
<protein>
    <submittedName>
        <fullName evidence="5">Winged helix DNA-binding protein</fullName>
    </submittedName>
</protein>